<dbReference type="GO" id="GO:0031012">
    <property type="term" value="C:extracellular matrix"/>
    <property type="evidence" value="ECO:0007669"/>
    <property type="project" value="TreeGrafter"/>
</dbReference>
<proteinExistence type="predicted"/>
<dbReference type="SUPFAM" id="SSF56219">
    <property type="entry name" value="DNase I-like"/>
    <property type="match status" value="1"/>
</dbReference>
<evidence type="ECO:0000313" key="1">
    <source>
        <dbReference type="EMBL" id="CAG6739794.1"/>
    </source>
</evidence>
<name>A0A8D8Z3L4_9HEMI</name>
<dbReference type="GO" id="GO:0061343">
    <property type="term" value="P:cell adhesion involved in heart morphogenesis"/>
    <property type="evidence" value="ECO:0007669"/>
    <property type="project" value="TreeGrafter"/>
</dbReference>
<dbReference type="EMBL" id="HBUF01415386">
    <property type="protein sequence ID" value="CAG6739794.1"/>
    <property type="molecule type" value="Transcribed_RNA"/>
</dbReference>
<organism evidence="1">
    <name type="scientific">Cacopsylla melanoneura</name>
    <dbReference type="NCBI Taxonomy" id="428564"/>
    <lineage>
        <taxon>Eukaryota</taxon>
        <taxon>Metazoa</taxon>
        <taxon>Ecdysozoa</taxon>
        <taxon>Arthropoda</taxon>
        <taxon>Hexapoda</taxon>
        <taxon>Insecta</taxon>
        <taxon>Pterygota</taxon>
        <taxon>Neoptera</taxon>
        <taxon>Paraneoptera</taxon>
        <taxon>Hemiptera</taxon>
        <taxon>Sternorrhyncha</taxon>
        <taxon>Psylloidea</taxon>
        <taxon>Psyllidae</taxon>
        <taxon>Psyllinae</taxon>
        <taxon>Cacopsylla</taxon>
    </lineage>
</organism>
<dbReference type="PANTHER" id="PTHR33395:SF22">
    <property type="entry name" value="REVERSE TRANSCRIPTASE DOMAIN-CONTAINING PROTEIN"/>
    <property type="match status" value="1"/>
</dbReference>
<sequence length="348" mass="41437">MRGGGVLVAIKKQFQSRPLITMNRNTKTIQTVWVKLKLYGQEISLCACYFPPYVHPNTLKEFVDETCNHHELSNNNIIFIGDFNIKEYIDPLQENSNRMTEIKKLNNFFNLEQFNEIQNKNSRILDLCLTNICRYKISKNKIPTIKIERTTGLTPPVGHHPPLDIAISLCIDNTSCIQSDNKAETEKSRNYNKADYISIKNELNNTNWNNLLQINKIENITDELMDIFYKELNKILDKHVPKTRLKKNNFPIWWTYDTKKIYKQKERLRKIKNKSNNQKNKYQHLRKQCKKDIKTNYVSYIEEMSKNIKNDSKKFWKYYKKYTYKCMSGWRQGAKVEFTNVHKNILRN</sequence>
<protein>
    <recommendedName>
        <fullName evidence="2">Endonuclease/exonuclease/phosphatase domain-containing protein</fullName>
    </recommendedName>
</protein>
<dbReference type="PANTHER" id="PTHR33395">
    <property type="entry name" value="TRANSCRIPTASE, PUTATIVE-RELATED-RELATED"/>
    <property type="match status" value="1"/>
</dbReference>
<dbReference type="InterPro" id="IPR036691">
    <property type="entry name" value="Endo/exonu/phosph_ase_sf"/>
</dbReference>
<reference evidence="1" key="1">
    <citation type="submission" date="2021-05" db="EMBL/GenBank/DDBJ databases">
        <authorList>
            <person name="Alioto T."/>
            <person name="Alioto T."/>
            <person name="Gomez Garrido J."/>
        </authorList>
    </citation>
    <scope>NUCLEOTIDE SEQUENCE</scope>
</reference>
<dbReference type="Gene3D" id="3.60.10.10">
    <property type="entry name" value="Endonuclease/exonuclease/phosphatase"/>
    <property type="match status" value="1"/>
</dbReference>
<evidence type="ECO:0008006" key="2">
    <source>
        <dbReference type="Google" id="ProtNLM"/>
    </source>
</evidence>
<dbReference type="GO" id="GO:0007508">
    <property type="term" value="P:larval heart development"/>
    <property type="evidence" value="ECO:0007669"/>
    <property type="project" value="TreeGrafter"/>
</dbReference>
<accession>A0A8D8Z3L4</accession>
<dbReference type="AlphaFoldDB" id="A0A8D8Z3L4"/>